<dbReference type="Proteomes" id="UP000826725">
    <property type="component" value="Chromosome"/>
</dbReference>
<feature type="domain" description="Transposase InsH N-terminal" evidence="1">
    <location>
        <begin position="19"/>
        <end position="98"/>
    </location>
</feature>
<dbReference type="EMBL" id="AP024086">
    <property type="protein sequence ID" value="BCL62226.1"/>
    <property type="molecule type" value="Genomic_DNA"/>
</dbReference>
<evidence type="ECO:0000259" key="1">
    <source>
        <dbReference type="Pfam" id="PF05598"/>
    </source>
</evidence>
<organism evidence="2 3">
    <name type="scientific">Desulfomarina profundi</name>
    <dbReference type="NCBI Taxonomy" id="2772557"/>
    <lineage>
        <taxon>Bacteria</taxon>
        <taxon>Pseudomonadati</taxon>
        <taxon>Thermodesulfobacteriota</taxon>
        <taxon>Desulfobulbia</taxon>
        <taxon>Desulfobulbales</taxon>
        <taxon>Desulfobulbaceae</taxon>
        <taxon>Desulfomarina</taxon>
    </lineage>
</organism>
<dbReference type="InterPro" id="IPR008490">
    <property type="entry name" value="Transposase_InsH_N"/>
</dbReference>
<dbReference type="AlphaFoldDB" id="A0A8D5JSK7"/>
<accession>A0A8D5JSK7</accession>
<reference evidence="2" key="1">
    <citation type="submission" date="2020-09" db="EMBL/GenBank/DDBJ databases">
        <title>Desulfogranum mesoprofundum gen. nov., sp. nov., a novel mesophilic, sulfate-reducing chemolithoautotroph isolated from a deep-sea hydrothermal vent chimney in the Suiyo Seamount.</title>
        <authorList>
            <person name="Hashimoto Y."/>
            <person name="Nakagawa S."/>
        </authorList>
    </citation>
    <scope>NUCLEOTIDE SEQUENCE</scope>
    <source>
        <strain evidence="2">KT2</strain>
    </source>
</reference>
<name>A0A8D5JSK7_9BACT</name>
<sequence>MRRARIQQLPLAEATPDHPKAKEFAKISEILDRNSSIYDLVLQDLGWAGNETGARGMTGEQVLRAAIIKQMEGFSYRELAFHLMDSRVYSWFCRIGVGRAFKKSALQRGIKSISADTWEQLNRVLLGYAENDGIEQGRKIRVDCTVVESNIHAPMIQSCWLIASAYWPEC</sequence>
<gene>
    <name evidence="2" type="ORF">DGMP_29190</name>
</gene>
<keyword evidence="3" id="KW-1185">Reference proteome</keyword>
<evidence type="ECO:0000313" key="3">
    <source>
        <dbReference type="Proteomes" id="UP000826725"/>
    </source>
</evidence>
<protein>
    <recommendedName>
        <fullName evidence="1">Transposase InsH N-terminal domain-containing protein</fullName>
    </recommendedName>
</protein>
<proteinExistence type="predicted"/>
<dbReference type="KEGG" id="dbk:DGMP_29190"/>
<dbReference type="Pfam" id="PF05598">
    <property type="entry name" value="DUF772"/>
    <property type="match status" value="1"/>
</dbReference>
<evidence type="ECO:0000313" key="2">
    <source>
        <dbReference type="EMBL" id="BCL62226.1"/>
    </source>
</evidence>